<accession>A0A2S2C1V9</accession>
<dbReference type="OrthoDB" id="3806873at2"/>
<dbReference type="GO" id="GO:0016740">
    <property type="term" value="F:transferase activity"/>
    <property type="evidence" value="ECO:0007669"/>
    <property type="project" value="UniProtKB-KW"/>
</dbReference>
<organism evidence="2 3">
    <name type="scientific">Rhodococcus oxybenzonivorans</name>
    <dbReference type="NCBI Taxonomy" id="1990687"/>
    <lineage>
        <taxon>Bacteria</taxon>
        <taxon>Bacillati</taxon>
        <taxon>Actinomycetota</taxon>
        <taxon>Actinomycetes</taxon>
        <taxon>Mycobacteriales</taxon>
        <taxon>Nocardiaceae</taxon>
        <taxon>Rhodococcus</taxon>
    </lineage>
</organism>
<dbReference type="PANTHER" id="PTHR21310">
    <property type="entry name" value="AMINOGLYCOSIDE PHOSPHOTRANSFERASE-RELATED-RELATED"/>
    <property type="match status" value="1"/>
</dbReference>
<dbReference type="EMBL" id="CP021354">
    <property type="protein sequence ID" value="AWK74871.1"/>
    <property type="molecule type" value="Genomic_DNA"/>
</dbReference>
<dbReference type="SUPFAM" id="SSF56112">
    <property type="entry name" value="Protein kinase-like (PK-like)"/>
    <property type="match status" value="1"/>
</dbReference>
<keyword evidence="2" id="KW-0808">Transferase</keyword>
<dbReference type="InterPro" id="IPR051678">
    <property type="entry name" value="AGP_Transferase"/>
</dbReference>
<dbReference type="RefSeq" id="WP_109334194.1">
    <property type="nucleotide sequence ID" value="NZ_CP021354.1"/>
</dbReference>
<dbReference type="Pfam" id="PF01636">
    <property type="entry name" value="APH"/>
    <property type="match status" value="1"/>
</dbReference>
<evidence type="ECO:0000259" key="1">
    <source>
        <dbReference type="Pfam" id="PF01636"/>
    </source>
</evidence>
<reference evidence="2 3" key="1">
    <citation type="submission" date="2017-05" db="EMBL/GenBank/DDBJ databases">
        <title>Isolation of Rhodococcus sp. S2-17 biodegrading of BP-3.</title>
        <authorList>
            <person name="Lee Y."/>
            <person name="Kim K.H."/>
            <person name="Chun B.H."/>
            <person name="Jung H.S."/>
            <person name="Jeon C.O."/>
        </authorList>
    </citation>
    <scope>NUCLEOTIDE SEQUENCE [LARGE SCALE GENOMIC DNA]</scope>
    <source>
        <strain evidence="2 3">S2-17</strain>
    </source>
</reference>
<protein>
    <submittedName>
        <fullName evidence="2">Phosphotransferase family protein</fullName>
    </submittedName>
</protein>
<dbReference type="KEGG" id="roz:CBI38_28205"/>
<proteinExistence type="predicted"/>
<dbReference type="Proteomes" id="UP000245711">
    <property type="component" value="Chromosome"/>
</dbReference>
<name>A0A2S2C1V9_9NOCA</name>
<dbReference type="InterPro" id="IPR011009">
    <property type="entry name" value="Kinase-like_dom_sf"/>
</dbReference>
<gene>
    <name evidence="2" type="ORF">CBI38_28205</name>
</gene>
<dbReference type="InterPro" id="IPR041726">
    <property type="entry name" value="ACAD10_11_N"/>
</dbReference>
<dbReference type="Gene3D" id="3.90.1200.10">
    <property type="match status" value="1"/>
</dbReference>
<dbReference type="InterPro" id="IPR002575">
    <property type="entry name" value="Aminoglycoside_PTrfase"/>
</dbReference>
<dbReference type="AlphaFoldDB" id="A0A2S2C1V9"/>
<evidence type="ECO:0000313" key="2">
    <source>
        <dbReference type="EMBL" id="AWK74871.1"/>
    </source>
</evidence>
<feature type="domain" description="Aminoglycoside phosphotransferase" evidence="1">
    <location>
        <begin position="107"/>
        <end position="353"/>
    </location>
</feature>
<keyword evidence="3" id="KW-1185">Reference proteome</keyword>
<evidence type="ECO:0000313" key="3">
    <source>
        <dbReference type="Proteomes" id="UP000245711"/>
    </source>
</evidence>
<dbReference type="Gene3D" id="3.30.200.20">
    <property type="entry name" value="Phosphorylase Kinase, domain 1"/>
    <property type="match status" value="1"/>
</dbReference>
<dbReference type="CDD" id="cd05154">
    <property type="entry name" value="ACAD10_11_N-like"/>
    <property type="match status" value="1"/>
</dbReference>
<sequence>MTNATLALPDRDWADDPTDTQIEHLRALYPTEPEVDRTLTRKMKRRALGPYRRMDLDEFVRCVESFLSTRIDGSFRVSDARWFTGGVSKIQMGFTLHRNESGEWTSEQMVVRMDPAEGSNATSRLREFELVAAVQDTIPVPQPHFIDTDGQYFPEPALIYSYVCGVTKPSATTTGKISGLGTNFGPGTRESLADQFLSYLAALHTFDLSAATFTSLAQPRVGTDDAARWLLNQARRTWEEDRAADLPLMDVAEQWMRHNLPVLDHAGIVHGDYRSGNFLYDESTLEITAWLDWERGHLGDRHRDLAWTTQSTFGHHDEHGRYLVCGLIPEDDFYRRYEQATGLPVDPDRIRFYKILNAYQIVVSTMASAHRVAKLGKSHQDVVLCRVKGMAAVAADELNTLLSEVL</sequence>